<dbReference type="Gene3D" id="1.25.10.10">
    <property type="entry name" value="Leucine-rich Repeat Variant"/>
    <property type="match status" value="1"/>
</dbReference>
<accession>A0A0D2MF53</accession>
<dbReference type="Pfam" id="PF25757">
    <property type="entry name" value="TPR_DNAAF5"/>
    <property type="match status" value="1"/>
</dbReference>
<dbReference type="InterPro" id="IPR052623">
    <property type="entry name" value="DAAF5"/>
</dbReference>
<dbReference type="GeneID" id="25731755"/>
<dbReference type="AlphaFoldDB" id="A0A0D2MF53"/>
<dbReference type="InterPro" id="IPR011989">
    <property type="entry name" value="ARM-like"/>
</dbReference>
<evidence type="ECO:0000313" key="3">
    <source>
        <dbReference type="EMBL" id="KIY93745.1"/>
    </source>
</evidence>
<keyword evidence="4" id="KW-1185">Reference proteome</keyword>
<dbReference type="PANTHER" id="PTHR16216:SF2">
    <property type="entry name" value="DYNEIN AXONEMAL ASSEMBLY FACTOR 5"/>
    <property type="match status" value="1"/>
</dbReference>
<dbReference type="EMBL" id="KK104548">
    <property type="protein sequence ID" value="KIY93745.1"/>
    <property type="molecule type" value="Genomic_DNA"/>
</dbReference>
<dbReference type="RefSeq" id="XP_013892765.1">
    <property type="nucleotide sequence ID" value="XM_014037311.1"/>
</dbReference>
<dbReference type="PANTHER" id="PTHR16216">
    <property type="entry name" value="DYNEIN ASSEMBLY FACTOR 5, AXONEMAL"/>
    <property type="match status" value="1"/>
</dbReference>
<proteinExistence type="predicted"/>
<gene>
    <name evidence="3" type="ORF">MNEG_14215</name>
</gene>
<evidence type="ECO:0000259" key="2">
    <source>
        <dbReference type="Pfam" id="PF25757"/>
    </source>
</evidence>
<reference evidence="3 4" key="1">
    <citation type="journal article" date="2013" name="BMC Genomics">
        <title>Reconstruction of the lipid metabolism for the microalga Monoraphidium neglectum from its genome sequence reveals characteristics suitable for biofuel production.</title>
        <authorList>
            <person name="Bogen C."/>
            <person name="Al-Dilaimi A."/>
            <person name="Albersmeier A."/>
            <person name="Wichmann J."/>
            <person name="Grundmann M."/>
            <person name="Rupp O."/>
            <person name="Lauersen K.J."/>
            <person name="Blifernez-Klassen O."/>
            <person name="Kalinowski J."/>
            <person name="Goesmann A."/>
            <person name="Mussgnug J.H."/>
            <person name="Kruse O."/>
        </authorList>
    </citation>
    <scope>NUCLEOTIDE SEQUENCE [LARGE SCALE GENOMIC DNA]</scope>
    <source>
        <strain evidence="3 4">SAG 48.87</strain>
    </source>
</reference>
<feature type="domain" description="Dynein axonemal assembly factor 5 TPR repeats" evidence="2">
    <location>
        <begin position="113"/>
        <end position="405"/>
    </location>
</feature>
<evidence type="ECO:0000313" key="4">
    <source>
        <dbReference type="Proteomes" id="UP000054498"/>
    </source>
</evidence>
<evidence type="ECO:0000256" key="1">
    <source>
        <dbReference type="SAM" id="MobiDB-lite"/>
    </source>
</evidence>
<feature type="region of interest" description="Disordered" evidence="1">
    <location>
        <begin position="41"/>
        <end position="96"/>
    </location>
</feature>
<name>A0A0D2MF53_9CHLO</name>
<dbReference type="InterPro" id="IPR057978">
    <property type="entry name" value="TPR_DAAF5"/>
</dbReference>
<feature type="non-terminal residue" evidence="3">
    <location>
        <position position="504"/>
    </location>
</feature>
<protein>
    <recommendedName>
        <fullName evidence="2">Dynein axonemal assembly factor 5 TPR repeats domain-containing protein</fullName>
    </recommendedName>
</protein>
<dbReference type="KEGG" id="mng:MNEG_14215"/>
<dbReference type="InterPro" id="IPR016024">
    <property type="entry name" value="ARM-type_fold"/>
</dbReference>
<sequence>MEGAKPKRSVEDVWRELNAPRPVVRSAAASGMATFGIPGVTTHTRILPRHPPTGSAAAPGAQQGGDAGSNAVPTTTAPPSEPPSAPSCSPEQAGVSGAELQSYLAGMQRTINCLTDPDRSTRRSAIDAISAKLLRGDAASPAAAPQMLQAALCGQLLQPLLAMLGDPVERCRAGALQLLLEASARVPQLEPLLPPLLGALGARVGQLPPLEPAEELRLQAAALVGRAVERASPSALAAQSGELCGLLAAGLADPYHEIKKSSAAALAVLAGRVEPAVLESHAERLVQVLTAGLSHPHSRVRLSLLSALDALLSVGAVPQQLVQGAVAPGVRPLAADRASAVREAFFAAAARWMGAGGGGGEAAGARAQLHAPLLLPLLLLGVSDESGSVAELALAQVEAVGDAWQFGRGSGDAAAAGAGAAAPMESGEEAVAAPMQVDGCGSLSLRGDGVEQAADTGGEAAVQQAAVAAAALPPPYRGLPGAGARAMGAALLPELLPPMLRDLR</sequence>
<dbReference type="OrthoDB" id="413572at2759"/>
<dbReference type="STRING" id="145388.A0A0D2MF53"/>
<organism evidence="3 4">
    <name type="scientific">Monoraphidium neglectum</name>
    <dbReference type="NCBI Taxonomy" id="145388"/>
    <lineage>
        <taxon>Eukaryota</taxon>
        <taxon>Viridiplantae</taxon>
        <taxon>Chlorophyta</taxon>
        <taxon>core chlorophytes</taxon>
        <taxon>Chlorophyceae</taxon>
        <taxon>CS clade</taxon>
        <taxon>Sphaeropleales</taxon>
        <taxon>Selenastraceae</taxon>
        <taxon>Monoraphidium</taxon>
    </lineage>
</organism>
<dbReference type="Proteomes" id="UP000054498">
    <property type="component" value="Unassembled WGS sequence"/>
</dbReference>
<dbReference type="SUPFAM" id="SSF48371">
    <property type="entry name" value="ARM repeat"/>
    <property type="match status" value="1"/>
</dbReference>